<dbReference type="VEuPathDB" id="FungiDB:BDBG_04406"/>
<feature type="domain" description="HNH nuclease" evidence="1">
    <location>
        <begin position="100"/>
        <end position="154"/>
    </location>
</feature>
<dbReference type="Pfam" id="PF13391">
    <property type="entry name" value="HNH_2"/>
    <property type="match status" value="1"/>
</dbReference>
<dbReference type="OrthoDB" id="3800761at2759"/>
<dbReference type="InterPro" id="IPR003615">
    <property type="entry name" value="HNH_nuc"/>
</dbReference>
<dbReference type="AlphaFoldDB" id="A0A179UQ01"/>
<evidence type="ECO:0000259" key="1">
    <source>
        <dbReference type="Pfam" id="PF13391"/>
    </source>
</evidence>
<dbReference type="EMBL" id="GG657454">
    <property type="protein sequence ID" value="OAT08462.1"/>
    <property type="molecule type" value="Genomic_DNA"/>
</dbReference>
<evidence type="ECO:0000313" key="2">
    <source>
        <dbReference type="EMBL" id="OAT08462.1"/>
    </source>
</evidence>
<dbReference type="Proteomes" id="UP000002038">
    <property type="component" value="Unassembled WGS sequence"/>
</dbReference>
<evidence type="ECO:0000313" key="3">
    <source>
        <dbReference type="Proteomes" id="UP000002038"/>
    </source>
</evidence>
<dbReference type="GeneID" id="8505090"/>
<dbReference type="STRING" id="559298.A0A179UQ01"/>
<gene>
    <name evidence="2" type="ORF">BDBG_04406</name>
</gene>
<keyword evidence="3" id="KW-1185">Reference proteome</keyword>
<proteinExistence type="predicted"/>
<reference evidence="3" key="1">
    <citation type="journal article" date="2015" name="PLoS Genet.">
        <title>The dynamic genome and transcriptome of the human fungal pathogen Blastomyces and close relative Emmonsia.</title>
        <authorList>
            <person name="Munoz J.F."/>
            <person name="Gauthier G.M."/>
            <person name="Desjardins C.A."/>
            <person name="Gallo J.E."/>
            <person name="Holder J."/>
            <person name="Sullivan T.D."/>
            <person name="Marty A.J."/>
            <person name="Carmen J.C."/>
            <person name="Chen Z."/>
            <person name="Ding L."/>
            <person name="Gujja S."/>
            <person name="Magrini V."/>
            <person name="Misas E."/>
            <person name="Mitreva M."/>
            <person name="Priest M."/>
            <person name="Saif S."/>
            <person name="Whiston E.A."/>
            <person name="Young S."/>
            <person name="Zeng Q."/>
            <person name="Goldman W.E."/>
            <person name="Mardis E.R."/>
            <person name="Taylor J.W."/>
            <person name="McEwen J.G."/>
            <person name="Clay O.K."/>
            <person name="Klein B.S."/>
            <person name="Cuomo C.A."/>
        </authorList>
    </citation>
    <scope>NUCLEOTIDE SEQUENCE [LARGE SCALE GENOMIC DNA]</scope>
    <source>
        <strain evidence="3">SLH14081</strain>
    </source>
</reference>
<accession>A0A179UQ01</accession>
<name>A0A179UQ01_BLAGS</name>
<sequence length="302" mass="33909">MHSQSDDRYLVCTMDLFDNINIVSQRRLSRQNPAPRARLIFAFIARELLSIHLSARQVLAFCHVKRFEMSSTSWQSDIPKSDTFSGSTKLEVKRLAGDQCWACGAPNPQVCHVFGKEDPQIQLNMVQCNLIHFDLTSAENGIALCAGFHVQFDQTADPGFVLLPVDLQYFIDVELDDIQEKKLALKNGKDVDVHRRVPTVVEYKAHQHNDGKVPANASGGLYRPNFLQNYLVGGRLPSNVLNTLSTPKQWHGAPVATLRRGILVLGGGRVQSLDAETRSQLELLQNLYFLNDEEYSPADYSK</sequence>
<dbReference type="KEGG" id="bgh:BDBG_04406"/>
<protein>
    <recommendedName>
        <fullName evidence="1">HNH nuclease domain-containing protein</fullName>
    </recommendedName>
</protein>
<organism evidence="2 3">
    <name type="scientific">Blastomyces gilchristii (strain SLH14081)</name>
    <name type="common">Blastomyces dermatitidis</name>
    <dbReference type="NCBI Taxonomy" id="559298"/>
    <lineage>
        <taxon>Eukaryota</taxon>
        <taxon>Fungi</taxon>
        <taxon>Dikarya</taxon>
        <taxon>Ascomycota</taxon>
        <taxon>Pezizomycotina</taxon>
        <taxon>Eurotiomycetes</taxon>
        <taxon>Eurotiomycetidae</taxon>
        <taxon>Onygenales</taxon>
        <taxon>Ajellomycetaceae</taxon>
        <taxon>Blastomyces</taxon>
    </lineage>
</organism>
<dbReference type="RefSeq" id="XP_031578300.1">
    <property type="nucleotide sequence ID" value="XM_031721651.1"/>
</dbReference>